<dbReference type="PaxDb" id="3218-PP1S114_176V6.1"/>
<keyword evidence="5" id="KW-0472">Membrane</keyword>
<keyword evidence="2 4" id="KW-0378">Hydrolase</keyword>
<name>A0A2K1K7N9_PHYPA</name>
<evidence type="ECO:0000313" key="9">
    <source>
        <dbReference type="Proteomes" id="UP000006727"/>
    </source>
</evidence>
<dbReference type="OrthoDB" id="442731at2759"/>
<dbReference type="EnsemblPlants" id="Pp3c8_17170V3.2">
    <property type="protein sequence ID" value="Pp3c8_17170V3.2"/>
    <property type="gene ID" value="Pp3c8_17170"/>
</dbReference>
<dbReference type="Gene3D" id="3.20.20.80">
    <property type="entry name" value="Glycosidases"/>
    <property type="match status" value="1"/>
</dbReference>
<dbReference type="SUPFAM" id="SSF51445">
    <property type="entry name" value="(Trans)glycosidases"/>
    <property type="match status" value="1"/>
</dbReference>
<dbReference type="GO" id="GO:0004553">
    <property type="term" value="F:hydrolase activity, hydrolyzing O-glycosyl compounds"/>
    <property type="evidence" value="ECO:0007669"/>
    <property type="project" value="InterPro"/>
</dbReference>
<gene>
    <name evidence="8" type="primary">LOC112285412</name>
    <name evidence="7" type="ORF">PHYPA_011685</name>
</gene>
<dbReference type="PANTHER" id="PTHR31263:SF0">
    <property type="entry name" value="CELLULASE FAMILY PROTEIN (AFU_ORTHOLOGUE AFUA_5G14560)"/>
    <property type="match status" value="1"/>
</dbReference>
<comment type="similarity">
    <text evidence="1 4">Belongs to the glycosyl hydrolase 5 (cellulase A) family.</text>
</comment>
<feature type="domain" description="Glycoside hydrolase family 5" evidence="6">
    <location>
        <begin position="85"/>
        <end position="369"/>
    </location>
</feature>
<protein>
    <recommendedName>
        <fullName evidence="6">Glycoside hydrolase family 5 domain-containing protein</fullName>
    </recommendedName>
</protein>
<evidence type="ECO:0000256" key="5">
    <source>
        <dbReference type="SAM" id="Phobius"/>
    </source>
</evidence>
<keyword evidence="5" id="KW-1133">Transmembrane helix</keyword>
<sequence length="419" mass="46782">MAWQLMSSCSSVTAIVKSCTIIFNVVLILLQIVATSGATRFPRPPLSTNSRWVVDRFGVRVKLSCVNWVGHLEPGIPEGLNKNTARGIAILVRATGFNCVRLTSSTWLWTNDSYGGLTVAQSFSNLNITSSSIALRAINPELYPLTLREVHHQVINILTAQGLMVILDNHVSKPQWCCASNDGNGFWGDEFFDAETWLMGLTTVASEFSNNPFVVAMSLRNELRGSRQNSYLWRVLMSTAAQAVHDVNPNILIIAGGLNFGTDLSFLNKGALETSRFPNKLMYEFHWYKTSRLARGGNFNNASDQNACAISQSNVHADNGFLLEKNAPLLLSEFGINLDSTNISETQFLDCVIDYLERADLDWAFWALQGSYYLRDAVRDADEVYGLLESTWRSFRNPTVVSRLRYTIQNSTQGPQRKL</sequence>
<dbReference type="InterPro" id="IPR001547">
    <property type="entry name" value="Glyco_hydro_5"/>
</dbReference>
<evidence type="ECO:0000256" key="2">
    <source>
        <dbReference type="ARBA" id="ARBA00022801"/>
    </source>
</evidence>
<reference evidence="8" key="3">
    <citation type="submission" date="2020-12" db="UniProtKB">
        <authorList>
            <consortium name="EnsemblPlants"/>
        </authorList>
    </citation>
    <scope>IDENTIFICATION</scope>
</reference>
<dbReference type="EMBL" id="ABEU02000008">
    <property type="protein sequence ID" value="PNR49789.1"/>
    <property type="molecule type" value="Genomic_DNA"/>
</dbReference>
<evidence type="ECO:0000256" key="3">
    <source>
        <dbReference type="ARBA" id="ARBA00023295"/>
    </source>
</evidence>
<evidence type="ECO:0000313" key="7">
    <source>
        <dbReference type="EMBL" id="PNR49789.1"/>
    </source>
</evidence>
<dbReference type="Gramene" id="Pp3c8_17170V3.1">
    <property type="protein sequence ID" value="Pp3c8_17170V3.1"/>
    <property type="gene ID" value="Pp3c8_17170"/>
</dbReference>
<evidence type="ECO:0000259" key="6">
    <source>
        <dbReference type="Pfam" id="PF00150"/>
    </source>
</evidence>
<evidence type="ECO:0000256" key="4">
    <source>
        <dbReference type="RuleBase" id="RU361153"/>
    </source>
</evidence>
<dbReference type="GeneID" id="112285412"/>
<dbReference type="OMA" id="FTNADIW"/>
<dbReference type="AlphaFoldDB" id="A0A2K1K7N9"/>
<feature type="transmembrane region" description="Helical" evidence="5">
    <location>
        <begin position="12"/>
        <end position="34"/>
    </location>
</feature>
<keyword evidence="3 4" id="KW-0326">Glycosidase</keyword>
<dbReference type="RefSeq" id="XP_024381992.1">
    <property type="nucleotide sequence ID" value="XM_024526224.2"/>
</dbReference>
<dbReference type="Gramene" id="Pp3c8_17170V3.2">
    <property type="protein sequence ID" value="Pp3c8_17170V3.2"/>
    <property type="gene ID" value="Pp3c8_17170"/>
</dbReference>
<dbReference type="GO" id="GO:0000272">
    <property type="term" value="P:polysaccharide catabolic process"/>
    <property type="evidence" value="ECO:0007669"/>
    <property type="project" value="InterPro"/>
</dbReference>
<dbReference type="EnsemblPlants" id="Pp3c8_17170V3.1">
    <property type="protein sequence ID" value="Pp3c8_17170V3.1"/>
    <property type="gene ID" value="Pp3c8_17170"/>
</dbReference>
<accession>A0A2K1K7N9</accession>
<dbReference type="Proteomes" id="UP000006727">
    <property type="component" value="Chromosome 8"/>
</dbReference>
<keyword evidence="9" id="KW-1185">Reference proteome</keyword>
<reference evidence="7 9" key="1">
    <citation type="journal article" date="2008" name="Science">
        <title>The Physcomitrella genome reveals evolutionary insights into the conquest of land by plants.</title>
        <authorList>
            <person name="Rensing S."/>
            <person name="Lang D."/>
            <person name="Zimmer A."/>
            <person name="Terry A."/>
            <person name="Salamov A."/>
            <person name="Shapiro H."/>
            <person name="Nishiyama T."/>
            <person name="Perroud P.-F."/>
            <person name="Lindquist E."/>
            <person name="Kamisugi Y."/>
            <person name="Tanahashi T."/>
            <person name="Sakakibara K."/>
            <person name="Fujita T."/>
            <person name="Oishi K."/>
            <person name="Shin-I T."/>
            <person name="Kuroki Y."/>
            <person name="Toyoda A."/>
            <person name="Suzuki Y."/>
            <person name="Hashimoto A."/>
            <person name="Yamaguchi K."/>
            <person name="Sugano A."/>
            <person name="Kohara Y."/>
            <person name="Fujiyama A."/>
            <person name="Anterola A."/>
            <person name="Aoki S."/>
            <person name="Ashton N."/>
            <person name="Barbazuk W.B."/>
            <person name="Barker E."/>
            <person name="Bennetzen J."/>
            <person name="Bezanilla M."/>
            <person name="Blankenship R."/>
            <person name="Cho S.H."/>
            <person name="Dutcher S."/>
            <person name="Estelle M."/>
            <person name="Fawcett J.A."/>
            <person name="Gundlach H."/>
            <person name="Hanada K."/>
            <person name="Heyl A."/>
            <person name="Hicks K.A."/>
            <person name="Hugh J."/>
            <person name="Lohr M."/>
            <person name="Mayer K."/>
            <person name="Melkozernov A."/>
            <person name="Murata T."/>
            <person name="Nelson D."/>
            <person name="Pils B."/>
            <person name="Prigge M."/>
            <person name="Reiss B."/>
            <person name="Renner T."/>
            <person name="Rombauts S."/>
            <person name="Rushton P."/>
            <person name="Sanderfoot A."/>
            <person name="Schween G."/>
            <person name="Shiu S.-H."/>
            <person name="Stueber K."/>
            <person name="Theodoulou F.L."/>
            <person name="Tu H."/>
            <person name="Van de Peer Y."/>
            <person name="Verrier P.J."/>
            <person name="Waters E."/>
            <person name="Wood A."/>
            <person name="Yang L."/>
            <person name="Cove D."/>
            <person name="Cuming A."/>
            <person name="Hasebe M."/>
            <person name="Lucas S."/>
            <person name="Mishler D.B."/>
            <person name="Reski R."/>
            <person name="Grigoriev I."/>
            <person name="Quatrano R.S."/>
            <person name="Boore J.L."/>
        </authorList>
    </citation>
    <scope>NUCLEOTIDE SEQUENCE [LARGE SCALE GENOMIC DNA]</scope>
    <source>
        <strain evidence="8 9">cv. Gransden 2004</strain>
    </source>
</reference>
<proteinExistence type="inferred from homology"/>
<organism evidence="7">
    <name type="scientific">Physcomitrium patens</name>
    <name type="common">Spreading-leaved earth moss</name>
    <name type="synonym">Physcomitrella patens</name>
    <dbReference type="NCBI Taxonomy" id="3218"/>
    <lineage>
        <taxon>Eukaryota</taxon>
        <taxon>Viridiplantae</taxon>
        <taxon>Streptophyta</taxon>
        <taxon>Embryophyta</taxon>
        <taxon>Bryophyta</taxon>
        <taxon>Bryophytina</taxon>
        <taxon>Bryopsida</taxon>
        <taxon>Funariidae</taxon>
        <taxon>Funariales</taxon>
        <taxon>Funariaceae</taxon>
        <taxon>Physcomitrium</taxon>
    </lineage>
</organism>
<evidence type="ECO:0000313" key="8">
    <source>
        <dbReference type="EnsemblPlants" id="Pp3c8_17170V3.1"/>
    </source>
</evidence>
<dbReference type="InterPro" id="IPR017853">
    <property type="entry name" value="GH"/>
</dbReference>
<reference evidence="7 9" key="2">
    <citation type="journal article" date="2018" name="Plant J.">
        <title>The Physcomitrella patens chromosome-scale assembly reveals moss genome structure and evolution.</title>
        <authorList>
            <person name="Lang D."/>
            <person name="Ullrich K.K."/>
            <person name="Murat F."/>
            <person name="Fuchs J."/>
            <person name="Jenkins J."/>
            <person name="Haas F.B."/>
            <person name="Piednoel M."/>
            <person name="Gundlach H."/>
            <person name="Van Bel M."/>
            <person name="Meyberg R."/>
            <person name="Vives C."/>
            <person name="Morata J."/>
            <person name="Symeonidi A."/>
            <person name="Hiss M."/>
            <person name="Muchero W."/>
            <person name="Kamisugi Y."/>
            <person name="Saleh O."/>
            <person name="Blanc G."/>
            <person name="Decker E.L."/>
            <person name="van Gessel N."/>
            <person name="Grimwood J."/>
            <person name="Hayes R.D."/>
            <person name="Graham S.W."/>
            <person name="Gunter L.E."/>
            <person name="McDaniel S.F."/>
            <person name="Hoernstein S.N.W."/>
            <person name="Larsson A."/>
            <person name="Li F.W."/>
            <person name="Perroud P.F."/>
            <person name="Phillips J."/>
            <person name="Ranjan P."/>
            <person name="Rokshar D.S."/>
            <person name="Rothfels C.J."/>
            <person name="Schneider L."/>
            <person name="Shu S."/>
            <person name="Stevenson D.W."/>
            <person name="Thummler F."/>
            <person name="Tillich M."/>
            <person name="Villarreal Aguilar J.C."/>
            <person name="Widiez T."/>
            <person name="Wong G.K."/>
            <person name="Wymore A."/>
            <person name="Zhang Y."/>
            <person name="Zimmer A.D."/>
            <person name="Quatrano R.S."/>
            <person name="Mayer K.F.X."/>
            <person name="Goodstein D."/>
            <person name="Casacuberta J.M."/>
            <person name="Vandepoele K."/>
            <person name="Reski R."/>
            <person name="Cuming A.C."/>
            <person name="Tuskan G.A."/>
            <person name="Maumus F."/>
            <person name="Salse J."/>
            <person name="Schmutz J."/>
            <person name="Rensing S.A."/>
        </authorList>
    </citation>
    <scope>NUCLEOTIDE SEQUENCE [LARGE SCALE GENOMIC DNA]</scope>
    <source>
        <strain evidence="8 9">cv. Gransden 2004</strain>
    </source>
</reference>
<dbReference type="Pfam" id="PF00150">
    <property type="entry name" value="Cellulase"/>
    <property type="match status" value="1"/>
</dbReference>
<evidence type="ECO:0000256" key="1">
    <source>
        <dbReference type="ARBA" id="ARBA00005641"/>
    </source>
</evidence>
<dbReference type="STRING" id="3218.A0A2K1K7N9"/>
<keyword evidence="5" id="KW-0812">Transmembrane</keyword>
<dbReference type="PANTHER" id="PTHR31263">
    <property type="entry name" value="CELLULASE FAMILY PROTEIN (AFU_ORTHOLOGUE AFUA_5G14560)"/>
    <property type="match status" value="1"/>
</dbReference>